<reference evidence="1" key="1">
    <citation type="submission" date="2014-11" db="EMBL/GenBank/DDBJ databases">
        <authorList>
            <person name="Amaro Gonzalez C."/>
        </authorList>
    </citation>
    <scope>NUCLEOTIDE SEQUENCE</scope>
</reference>
<evidence type="ECO:0000313" key="1">
    <source>
        <dbReference type="EMBL" id="JAH71828.1"/>
    </source>
</evidence>
<accession>A0A0E9V3L4</accession>
<protein>
    <submittedName>
        <fullName evidence="1">Uncharacterized protein</fullName>
    </submittedName>
</protein>
<reference evidence="1" key="2">
    <citation type="journal article" date="2015" name="Fish Shellfish Immunol.">
        <title>Early steps in the European eel (Anguilla anguilla)-Vibrio vulnificus interaction in the gills: Role of the RtxA13 toxin.</title>
        <authorList>
            <person name="Callol A."/>
            <person name="Pajuelo D."/>
            <person name="Ebbesson L."/>
            <person name="Teles M."/>
            <person name="MacKenzie S."/>
            <person name="Amaro C."/>
        </authorList>
    </citation>
    <scope>NUCLEOTIDE SEQUENCE</scope>
</reference>
<dbReference type="AlphaFoldDB" id="A0A0E9V3L4"/>
<proteinExistence type="predicted"/>
<sequence length="49" mass="5963">MHTGYCIIWVFSENFKPQTISHSFHYKEIRYLHKPLLHISDIFKELCPN</sequence>
<name>A0A0E9V3L4_ANGAN</name>
<organism evidence="1">
    <name type="scientific">Anguilla anguilla</name>
    <name type="common">European freshwater eel</name>
    <name type="synonym">Muraena anguilla</name>
    <dbReference type="NCBI Taxonomy" id="7936"/>
    <lineage>
        <taxon>Eukaryota</taxon>
        <taxon>Metazoa</taxon>
        <taxon>Chordata</taxon>
        <taxon>Craniata</taxon>
        <taxon>Vertebrata</taxon>
        <taxon>Euteleostomi</taxon>
        <taxon>Actinopterygii</taxon>
        <taxon>Neopterygii</taxon>
        <taxon>Teleostei</taxon>
        <taxon>Anguilliformes</taxon>
        <taxon>Anguillidae</taxon>
        <taxon>Anguilla</taxon>
    </lineage>
</organism>
<dbReference type="EMBL" id="GBXM01036749">
    <property type="protein sequence ID" value="JAH71828.1"/>
    <property type="molecule type" value="Transcribed_RNA"/>
</dbReference>